<comment type="caution">
    <text evidence="1">The sequence shown here is derived from an EMBL/GenBank/DDBJ whole genome shotgun (WGS) entry which is preliminary data.</text>
</comment>
<protein>
    <submittedName>
        <fullName evidence="1">Uncharacterized protein</fullName>
    </submittedName>
</protein>
<reference evidence="1" key="1">
    <citation type="submission" date="2021-01" db="EMBL/GenBank/DDBJ databases">
        <authorList>
            <person name="Lovell J.T."/>
            <person name="Bentley N."/>
            <person name="Bhattarai G."/>
            <person name="Jenkins J.W."/>
            <person name="Sreedasyam A."/>
            <person name="Alarcon Y."/>
            <person name="Bock C."/>
            <person name="Boston L."/>
            <person name="Carlson J."/>
            <person name="Cervantes K."/>
            <person name="Clermont K."/>
            <person name="Krom N."/>
            <person name="Kubenka K."/>
            <person name="Mamidi S."/>
            <person name="Mattison C."/>
            <person name="Monteros M."/>
            <person name="Pisani C."/>
            <person name="Plott C."/>
            <person name="Rajasekar S."/>
            <person name="Rhein H.S."/>
            <person name="Rohla C."/>
            <person name="Song M."/>
            <person name="Hilaire R.S."/>
            <person name="Shu S."/>
            <person name="Wells L."/>
            <person name="Wang X."/>
            <person name="Webber J."/>
            <person name="Heerema R.J."/>
            <person name="Klein P."/>
            <person name="Conner P."/>
            <person name="Grauke L."/>
            <person name="Grimwood J."/>
            <person name="Schmutz J."/>
            <person name="Randall J.J."/>
        </authorList>
    </citation>
    <scope>NUCLEOTIDE SEQUENCE</scope>
    <source>
        <tissue evidence="1">Leaf</tissue>
    </source>
</reference>
<dbReference type="PANTHER" id="PTHR33471">
    <property type="entry name" value="ATP-DEPENDENT ZINC METALLOPROTEASE-RELATED"/>
    <property type="match status" value="1"/>
</dbReference>
<evidence type="ECO:0000313" key="2">
    <source>
        <dbReference type="Proteomes" id="UP000811246"/>
    </source>
</evidence>
<name>A0A922F346_CARIL</name>
<dbReference type="Proteomes" id="UP000811246">
    <property type="component" value="Chromosome 5"/>
</dbReference>
<dbReference type="PANTHER" id="PTHR33471:SF1">
    <property type="entry name" value="OS01G0382700 PROTEIN"/>
    <property type="match status" value="1"/>
</dbReference>
<accession>A0A922F346</accession>
<sequence>MQVNAGKTLNRFSCIALAGVAAEYLLYGIAEGGLADINKVEQWKISEVLSTMSYEPPKVLAPTAAVLWASGGIDLS</sequence>
<organism evidence="1 2">
    <name type="scientific">Carya illinoinensis</name>
    <name type="common">Pecan</name>
    <dbReference type="NCBI Taxonomy" id="32201"/>
    <lineage>
        <taxon>Eukaryota</taxon>
        <taxon>Viridiplantae</taxon>
        <taxon>Streptophyta</taxon>
        <taxon>Embryophyta</taxon>
        <taxon>Tracheophyta</taxon>
        <taxon>Spermatophyta</taxon>
        <taxon>Magnoliopsida</taxon>
        <taxon>eudicotyledons</taxon>
        <taxon>Gunneridae</taxon>
        <taxon>Pentapetalae</taxon>
        <taxon>rosids</taxon>
        <taxon>fabids</taxon>
        <taxon>Fagales</taxon>
        <taxon>Juglandaceae</taxon>
        <taxon>Carya</taxon>
    </lineage>
</organism>
<gene>
    <name evidence="1" type="ORF">I3842_05G231300</name>
</gene>
<dbReference type="EMBL" id="CM031829">
    <property type="protein sequence ID" value="KAG6715063.1"/>
    <property type="molecule type" value="Genomic_DNA"/>
</dbReference>
<evidence type="ECO:0000313" key="1">
    <source>
        <dbReference type="EMBL" id="KAG6715063.1"/>
    </source>
</evidence>
<proteinExistence type="predicted"/>
<dbReference type="AlphaFoldDB" id="A0A922F346"/>